<dbReference type="Gene3D" id="3.30.70.790">
    <property type="entry name" value="UreE, C-terminal domain"/>
    <property type="match status" value="1"/>
</dbReference>
<evidence type="ECO:0000313" key="2">
    <source>
        <dbReference type="Proteomes" id="UP000284202"/>
    </source>
</evidence>
<protein>
    <recommendedName>
        <fullName evidence="3">DUF2007 domain-containing protein</fullName>
    </recommendedName>
</protein>
<dbReference type="EMBL" id="QZCG01000002">
    <property type="protein sequence ID" value="RJE88085.1"/>
    <property type="molecule type" value="Genomic_DNA"/>
</dbReference>
<sequence length="116" mass="12217">MEQIAVGDGAADVAMLMGVLEAHGFDPVATDRHSGLTLSNLSQAIGGVRVLVRAGQAGEAGELLTALGMPVWSRPSWRTMVFFAFAWWLAHVPPPGLGSALVLRPRTGNETQLADP</sequence>
<evidence type="ECO:0008006" key="3">
    <source>
        <dbReference type="Google" id="ProtNLM"/>
    </source>
</evidence>
<accession>A0A418T4H7</accession>
<reference evidence="2" key="1">
    <citation type="submission" date="2018-09" db="EMBL/GenBank/DDBJ databases">
        <title>Acidovorax cavernicola nov. sp. isolated from Gruta de las Maravillas (Aracena, Spain).</title>
        <authorList>
            <person name="Jurado V."/>
            <person name="Gutierrez-Patricio S."/>
            <person name="Gonzalez-Pimentel J.L."/>
            <person name="Miller A.Z."/>
            <person name="Laiz L."/>
            <person name="Saiz-Jimenez C."/>
        </authorList>
    </citation>
    <scope>NUCLEOTIDE SEQUENCE [LARGE SCALE GENOMIC DNA]</scope>
    <source>
        <strain evidence="2">1011MAR3C25</strain>
    </source>
</reference>
<organism evidence="1 2">
    <name type="scientific">Paracoccus onubensis</name>
    <dbReference type="NCBI Taxonomy" id="1675788"/>
    <lineage>
        <taxon>Bacteria</taxon>
        <taxon>Pseudomonadati</taxon>
        <taxon>Pseudomonadota</taxon>
        <taxon>Alphaproteobacteria</taxon>
        <taxon>Rhodobacterales</taxon>
        <taxon>Paracoccaceae</taxon>
        <taxon>Paracoccus</taxon>
    </lineage>
</organism>
<dbReference type="Proteomes" id="UP000284202">
    <property type="component" value="Unassembled WGS sequence"/>
</dbReference>
<keyword evidence="2" id="KW-1185">Reference proteome</keyword>
<evidence type="ECO:0000313" key="1">
    <source>
        <dbReference type="EMBL" id="RJE88085.1"/>
    </source>
</evidence>
<name>A0A418T4H7_9RHOB</name>
<proteinExistence type="predicted"/>
<dbReference type="AlphaFoldDB" id="A0A418T4H7"/>
<comment type="caution">
    <text evidence="1">The sequence shown here is derived from an EMBL/GenBank/DDBJ whole genome shotgun (WGS) entry which is preliminary data.</text>
</comment>
<gene>
    <name evidence="1" type="ORF">D3P04_03995</name>
</gene>